<dbReference type="CDD" id="cd05794">
    <property type="entry name" value="S1_EF-P_repeat_2"/>
    <property type="match status" value="1"/>
</dbReference>
<dbReference type="GO" id="GO:0043043">
    <property type="term" value="P:peptide biosynthetic process"/>
    <property type="evidence" value="ECO:0007669"/>
    <property type="project" value="InterPro"/>
</dbReference>
<dbReference type="AlphaFoldDB" id="A0A7C1NMS4"/>
<dbReference type="InterPro" id="IPR014722">
    <property type="entry name" value="Rib_uL2_dom2"/>
</dbReference>
<dbReference type="SUPFAM" id="SSF50249">
    <property type="entry name" value="Nucleic acid-binding proteins"/>
    <property type="match status" value="2"/>
</dbReference>
<evidence type="ECO:0000256" key="2">
    <source>
        <dbReference type="ARBA" id="ARBA00004815"/>
    </source>
</evidence>
<dbReference type="SUPFAM" id="SSF50104">
    <property type="entry name" value="Translation proteins SH3-like domain"/>
    <property type="match status" value="1"/>
</dbReference>
<evidence type="ECO:0000256" key="5">
    <source>
        <dbReference type="ARBA" id="ARBA00022768"/>
    </source>
</evidence>
<dbReference type="InterPro" id="IPR015365">
    <property type="entry name" value="Elong-fact-P_C"/>
</dbReference>
<dbReference type="NCBIfam" id="TIGR00038">
    <property type="entry name" value="efp"/>
    <property type="match status" value="1"/>
</dbReference>
<dbReference type="InterPro" id="IPR012340">
    <property type="entry name" value="NA-bd_OB-fold"/>
</dbReference>
<dbReference type="CDD" id="cd04470">
    <property type="entry name" value="S1_EF-P_repeat_1"/>
    <property type="match status" value="1"/>
</dbReference>
<comment type="similarity">
    <text evidence="3 7 9">Belongs to the elongation factor P family.</text>
</comment>
<protein>
    <recommendedName>
        <fullName evidence="7 8">Elongation factor P</fullName>
        <shortName evidence="7">EF-P</shortName>
    </recommendedName>
</protein>
<dbReference type="Pfam" id="PF08207">
    <property type="entry name" value="EFP_N"/>
    <property type="match status" value="1"/>
</dbReference>
<keyword evidence="5 7" id="KW-0251">Elongation factor</keyword>
<keyword evidence="4 7" id="KW-0963">Cytoplasm</keyword>
<dbReference type="EMBL" id="DRHH01000005">
    <property type="protein sequence ID" value="HEB13803.1"/>
    <property type="molecule type" value="Genomic_DNA"/>
</dbReference>
<dbReference type="Gene3D" id="2.40.50.140">
    <property type="entry name" value="Nucleic acid-binding proteins"/>
    <property type="match status" value="2"/>
</dbReference>
<dbReference type="GO" id="GO:0003746">
    <property type="term" value="F:translation elongation factor activity"/>
    <property type="evidence" value="ECO:0007669"/>
    <property type="project" value="UniProtKB-UniRule"/>
</dbReference>
<dbReference type="InterPro" id="IPR020599">
    <property type="entry name" value="Transl_elong_fac_P/YeiP"/>
</dbReference>
<feature type="domain" description="Translation elongation factor P/YeiP central" evidence="11">
    <location>
        <begin position="67"/>
        <end position="121"/>
    </location>
</feature>
<organism evidence="12">
    <name type="scientific">candidate division WWE3 bacterium</name>
    <dbReference type="NCBI Taxonomy" id="2053526"/>
    <lineage>
        <taxon>Bacteria</taxon>
        <taxon>Katanobacteria</taxon>
    </lineage>
</organism>
<proteinExistence type="inferred from homology"/>
<accession>A0A7C1NMS4</accession>
<keyword evidence="6 7" id="KW-0648">Protein biosynthesis</keyword>
<evidence type="ECO:0000256" key="7">
    <source>
        <dbReference type="HAMAP-Rule" id="MF_00141"/>
    </source>
</evidence>
<dbReference type="PANTHER" id="PTHR30053:SF14">
    <property type="entry name" value="TRANSLATION ELONGATION FACTOR KOW-LIKE DOMAIN-CONTAINING PROTEIN"/>
    <property type="match status" value="1"/>
</dbReference>
<comment type="subcellular location">
    <subcellularLocation>
        <location evidence="1 7">Cytoplasm</location>
    </subcellularLocation>
</comment>
<dbReference type="Pfam" id="PF01132">
    <property type="entry name" value="EFP"/>
    <property type="match status" value="1"/>
</dbReference>
<dbReference type="PROSITE" id="PS01275">
    <property type="entry name" value="EFP"/>
    <property type="match status" value="1"/>
</dbReference>
<name>A0A7C1NMS4_UNCKA</name>
<comment type="caution">
    <text evidence="12">The sequence shown here is derived from an EMBL/GenBank/DDBJ whole genome shotgun (WGS) entry which is preliminary data.</text>
</comment>
<gene>
    <name evidence="7 12" type="primary">efp</name>
    <name evidence="12" type="ORF">ENI09_00115</name>
</gene>
<evidence type="ECO:0000256" key="1">
    <source>
        <dbReference type="ARBA" id="ARBA00004496"/>
    </source>
</evidence>
<dbReference type="Proteomes" id="UP000885744">
    <property type="component" value="Unassembled WGS sequence"/>
</dbReference>
<dbReference type="PANTHER" id="PTHR30053">
    <property type="entry name" value="ELONGATION FACTOR P"/>
    <property type="match status" value="1"/>
</dbReference>
<dbReference type="InterPro" id="IPR013185">
    <property type="entry name" value="Transl_elong_KOW-like"/>
</dbReference>
<feature type="domain" description="Elongation factor P C-terminal" evidence="10">
    <location>
        <begin position="129"/>
        <end position="184"/>
    </location>
</feature>
<dbReference type="InterPro" id="IPR013852">
    <property type="entry name" value="Transl_elong_P/YeiP_CS"/>
</dbReference>
<reference evidence="12" key="1">
    <citation type="journal article" date="2020" name="mSystems">
        <title>Genome- and Community-Level Interaction Insights into Carbon Utilization and Element Cycling Functions of Hydrothermarchaeota in Hydrothermal Sediment.</title>
        <authorList>
            <person name="Zhou Z."/>
            <person name="Liu Y."/>
            <person name="Xu W."/>
            <person name="Pan J."/>
            <person name="Luo Z.H."/>
            <person name="Li M."/>
        </authorList>
    </citation>
    <scope>NUCLEOTIDE SEQUENCE [LARGE SCALE GENOMIC DNA]</scope>
    <source>
        <strain evidence="12">HyVt-365</strain>
    </source>
</reference>
<dbReference type="Gene3D" id="2.30.30.30">
    <property type="match status" value="1"/>
</dbReference>
<dbReference type="GO" id="GO:0005829">
    <property type="term" value="C:cytosol"/>
    <property type="evidence" value="ECO:0007669"/>
    <property type="project" value="UniProtKB-ARBA"/>
</dbReference>
<dbReference type="FunFam" id="2.40.50.140:FF:000009">
    <property type="entry name" value="Elongation factor P"/>
    <property type="match status" value="1"/>
</dbReference>
<evidence type="ECO:0000313" key="12">
    <source>
        <dbReference type="EMBL" id="HEB13803.1"/>
    </source>
</evidence>
<comment type="function">
    <text evidence="7">Involved in peptide bond synthesis. Stimulates efficient translation and peptide-bond synthesis on native or reconstituted 70S ribosomes in vitro. Probably functions indirectly by altering the affinity of the ribosome for aminoacyl-tRNA, thus increasing their reactivity as acceptors for peptidyl transferase.</text>
</comment>
<dbReference type="InterPro" id="IPR001059">
    <property type="entry name" value="Transl_elong_P/YeiP_cen"/>
</dbReference>
<dbReference type="InterPro" id="IPR008991">
    <property type="entry name" value="Translation_prot_SH3-like_sf"/>
</dbReference>
<dbReference type="FunFam" id="2.40.50.140:FF:000004">
    <property type="entry name" value="Elongation factor P"/>
    <property type="match status" value="1"/>
</dbReference>
<evidence type="ECO:0000259" key="10">
    <source>
        <dbReference type="SMART" id="SM00841"/>
    </source>
</evidence>
<dbReference type="SMART" id="SM00841">
    <property type="entry name" value="Elong-fact-P_C"/>
    <property type="match status" value="1"/>
</dbReference>
<dbReference type="Pfam" id="PF09285">
    <property type="entry name" value="Elong-fact-P_C"/>
    <property type="match status" value="1"/>
</dbReference>
<dbReference type="NCBIfam" id="NF001810">
    <property type="entry name" value="PRK00529.1"/>
    <property type="match status" value="1"/>
</dbReference>
<dbReference type="SMART" id="SM01185">
    <property type="entry name" value="EFP"/>
    <property type="match status" value="1"/>
</dbReference>
<comment type="pathway">
    <text evidence="2 7">Protein biosynthesis; polypeptide chain elongation.</text>
</comment>
<evidence type="ECO:0000256" key="8">
    <source>
        <dbReference type="NCBIfam" id="TIGR00038"/>
    </source>
</evidence>
<evidence type="ECO:0000256" key="3">
    <source>
        <dbReference type="ARBA" id="ARBA00009479"/>
    </source>
</evidence>
<evidence type="ECO:0000256" key="9">
    <source>
        <dbReference type="RuleBase" id="RU004389"/>
    </source>
</evidence>
<evidence type="ECO:0000256" key="6">
    <source>
        <dbReference type="ARBA" id="ARBA00022917"/>
    </source>
</evidence>
<sequence length="186" mass="20655">MLSVTELRKGTVFVEDNNPFVVLDYRHIKMARGSATIRVKVKNLKSGSIVEKTFTSGASVEEGEIVRKKVQYLYSDEDSIYFMDPENFEQSSNPVKIGEEALPYLKEGGEVTLAIFENAPVSIEVPLKVNLKVTQTPPGNRGDTKQGGTKEAMFETGLKVQVPMFVKAGDMVRINTQTGEYVERVS</sequence>
<dbReference type="FunFam" id="2.30.30.30:FF:000003">
    <property type="entry name" value="Elongation factor P"/>
    <property type="match status" value="1"/>
</dbReference>
<dbReference type="InterPro" id="IPR011768">
    <property type="entry name" value="Transl_elongation_fac_P"/>
</dbReference>
<evidence type="ECO:0000256" key="4">
    <source>
        <dbReference type="ARBA" id="ARBA00022490"/>
    </source>
</evidence>
<evidence type="ECO:0000259" key="11">
    <source>
        <dbReference type="SMART" id="SM01185"/>
    </source>
</evidence>
<dbReference type="UniPathway" id="UPA00345"/>
<dbReference type="PIRSF" id="PIRSF005901">
    <property type="entry name" value="EF-P"/>
    <property type="match status" value="1"/>
</dbReference>
<dbReference type="HAMAP" id="MF_00141">
    <property type="entry name" value="EF_P"/>
    <property type="match status" value="1"/>
</dbReference>